<keyword evidence="5" id="KW-0411">Iron-sulfur</keyword>
<dbReference type="SUPFAM" id="SSF55961">
    <property type="entry name" value="Bet v1-like"/>
    <property type="match status" value="1"/>
</dbReference>
<dbReference type="PANTHER" id="PTHR21266:SF60">
    <property type="entry name" value="3-KETOSTEROID-9-ALPHA-MONOOXYGENASE, OXYGENASE COMPONENT"/>
    <property type="match status" value="1"/>
</dbReference>
<accession>U2YBN9</accession>
<dbReference type="Proteomes" id="UP000016568">
    <property type="component" value="Unassembled WGS sequence"/>
</dbReference>
<dbReference type="PANTHER" id="PTHR21266">
    <property type="entry name" value="IRON-SULFUR DOMAIN CONTAINING PROTEIN"/>
    <property type="match status" value="1"/>
</dbReference>
<keyword evidence="8" id="KW-1185">Reference proteome</keyword>
<dbReference type="InterPro" id="IPR050584">
    <property type="entry name" value="Cholesterol_7-desaturase"/>
</dbReference>
<evidence type="ECO:0000313" key="7">
    <source>
        <dbReference type="EMBL" id="GAD50926.1"/>
    </source>
</evidence>
<name>U2YBN9_9SPHN</name>
<dbReference type="OrthoDB" id="9800776at2"/>
<reference evidence="7 8" key="1">
    <citation type="submission" date="2013-09" db="EMBL/GenBank/DDBJ databases">
        <title>Whole genome shotgun sequence of Novosphingobium tardaugens NBRC 16725.</title>
        <authorList>
            <person name="Isaki S."/>
            <person name="Hosoyama A."/>
            <person name="Tsuchikane K."/>
            <person name="Katsumata H."/>
            <person name="Ando Y."/>
            <person name="Yamazaki S."/>
            <person name="Fujita N."/>
        </authorList>
    </citation>
    <scope>NUCLEOTIDE SEQUENCE [LARGE SCALE GENOMIC DNA]</scope>
    <source>
        <strain evidence="7 8">NBRC 16725</strain>
    </source>
</reference>
<keyword evidence="1" id="KW-0001">2Fe-2S</keyword>
<dbReference type="Pfam" id="PF19112">
    <property type="entry name" value="VanA_C"/>
    <property type="match status" value="1"/>
</dbReference>
<protein>
    <submittedName>
        <fullName evidence="7">Putative iron-sulfur protein</fullName>
    </submittedName>
</protein>
<keyword evidence="2" id="KW-0479">Metal-binding</keyword>
<evidence type="ECO:0000256" key="5">
    <source>
        <dbReference type="ARBA" id="ARBA00023014"/>
    </source>
</evidence>
<keyword evidence="4" id="KW-0408">Iron</keyword>
<evidence type="ECO:0000256" key="3">
    <source>
        <dbReference type="ARBA" id="ARBA00023002"/>
    </source>
</evidence>
<dbReference type="eggNOG" id="COG4638">
    <property type="taxonomic scope" value="Bacteria"/>
</dbReference>
<dbReference type="AlphaFoldDB" id="U2YBN9"/>
<dbReference type="Gene3D" id="3.90.380.10">
    <property type="entry name" value="Naphthalene 1,2-dioxygenase Alpha Subunit, Chain A, domain 1"/>
    <property type="match status" value="1"/>
</dbReference>
<evidence type="ECO:0000256" key="1">
    <source>
        <dbReference type="ARBA" id="ARBA00022714"/>
    </source>
</evidence>
<proteinExistence type="predicted"/>
<evidence type="ECO:0000259" key="6">
    <source>
        <dbReference type="PROSITE" id="PS51296"/>
    </source>
</evidence>
<dbReference type="Gene3D" id="2.102.10.10">
    <property type="entry name" value="Rieske [2Fe-2S] iron-sulphur domain"/>
    <property type="match status" value="1"/>
</dbReference>
<dbReference type="EMBL" id="BASZ01000013">
    <property type="protein sequence ID" value="GAD50926.1"/>
    <property type="molecule type" value="Genomic_DNA"/>
</dbReference>
<dbReference type="InterPro" id="IPR036922">
    <property type="entry name" value="Rieske_2Fe-2S_sf"/>
</dbReference>
<sequence length="356" mass="39561">MTVSTMAEMIPGSAPYPRNAWYVAATVSELGPQPLHRWLLGKPVVLFRQHDGTPAALFDRCPHRGYPLSEGRVIDGAVECGYHGLRFGADGKCALIPSGGTMPAGLGVESYPVREKWEWIWIWMGDPARADPALIPNLDRFGLGRPDWHSETSVLLQIGANYLLSFENFLDASHITFLHTGQIDSGDVAGQPLEMQIDGDLIVVARRIENELQSPLTMRTFGFEGDRAHRTITAEALPPGICGIRVEVEPVEQSAVQRQVNQLVVGITPQDDTHTLQFTAVAQTFPFFNESRHDDVRNLLMEDVVAMEKIQRLREAVHPDERVEFGLLADKGAYQARRMLSAMIRNERNLTTANGD</sequence>
<dbReference type="Pfam" id="PF00355">
    <property type="entry name" value="Rieske"/>
    <property type="match status" value="1"/>
</dbReference>
<comment type="caution">
    <text evidence="7">The sequence shown here is derived from an EMBL/GenBank/DDBJ whole genome shotgun (WGS) entry which is preliminary data.</text>
</comment>
<dbReference type="RefSeq" id="WP_021691744.1">
    <property type="nucleotide sequence ID" value="NZ_BASZ01000013.1"/>
</dbReference>
<dbReference type="KEGG" id="ntd:EGO55_19845"/>
<evidence type="ECO:0000313" key="8">
    <source>
        <dbReference type="Proteomes" id="UP000016568"/>
    </source>
</evidence>
<evidence type="ECO:0000256" key="4">
    <source>
        <dbReference type="ARBA" id="ARBA00023004"/>
    </source>
</evidence>
<keyword evidence="3" id="KW-0560">Oxidoreductase</keyword>
<organism evidence="7 8">
    <name type="scientific">Caenibius tardaugens NBRC 16725</name>
    <dbReference type="NCBI Taxonomy" id="1219035"/>
    <lineage>
        <taxon>Bacteria</taxon>
        <taxon>Pseudomonadati</taxon>
        <taxon>Pseudomonadota</taxon>
        <taxon>Alphaproteobacteria</taxon>
        <taxon>Sphingomonadales</taxon>
        <taxon>Erythrobacteraceae</taxon>
        <taxon>Caenibius</taxon>
    </lineage>
</organism>
<dbReference type="GO" id="GO:0046872">
    <property type="term" value="F:metal ion binding"/>
    <property type="evidence" value="ECO:0007669"/>
    <property type="project" value="UniProtKB-KW"/>
</dbReference>
<gene>
    <name evidence="7" type="ORF">NT2_13_00120</name>
</gene>
<dbReference type="InterPro" id="IPR044043">
    <property type="entry name" value="VanA_C_cat"/>
</dbReference>
<feature type="domain" description="Rieske" evidence="6">
    <location>
        <begin position="21"/>
        <end position="122"/>
    </location>
</feature>
<dbReference type="InterPro" id="IPR017941">
    <property type="entry name" value="Rieske_2Fe-2S"/>
</dbReference>
<dbReference type="GO" id="GO:0051537">
    <property type="term" value="F:2 iron, 2 sulfur cluster binding"/>
    <property type="evidence" value="ECO:0007669"/>
    <property type="project" value="UniProtKB-KW"/>
</dbReference>
<dbReference type="GO" id="GO:0016491">
    <property type="term" value="F:oxidoreductase activity"/>
    <property type="evidence" value="ECO:0007669"/>
    <property type="project" value="UniProtKB-KW"/>
</dbReference>
<evidence type="ECO:0000256" key="2">
    <source>
        <dbReference type="ARBA" id="ARBA00022723"/>
    </source>
</evidence>
<dbReference type="PROSITE" id="PS51296">
    <property type="entry name" value="RIESKE"/>
    <property type="match status" value="1"/>
</dbReference>
<dbReference type="SUPFAM" id="SSF50022">
    <property type="entry name" value="ISP domain"/>
    <property type="match status" value="1"/>
</dbReference>